<keyword evidence="16" id="KW-0812">Transmembrane</keyword>
<dbReference type="UniPathway" id="UPA00545">
    <property type="reaction ID" value="UER00823"/>
</dbReference>
<dbReference type="EMBL" id="LRBV02000007">
    <property type="status" value="NOT_ANNOTATED_CDS"/>
    <property type="molecule type" value="Genomic_DNA"/>
</dbReference>
<proteinExistence type="inferred from homology"/>
<reference evidence="18" key="2">
    <citation type="submission" date="2021-01" db="UniProtKB">
        <authorList>
            <consortium name="EnsemblPlants"/>
        </authorList>
    </citation>
    <scope>IDENTIFICATION</scope>
</reference>
<comment type="pathway">
    <text evidence="2 15">Glycan metabolism; pectin degradation; 2-dehydro-3-deoxy-D-gluconate from pectin: step 1/5.</text>
</comment>
<sequence length="425" mass="47156">MTYTRLTHANALTMRIKIIFWLSGFSIALLSVIIAVYAILPSSTFSTAIFSQNSFSRAIFKKVVQQSGVDDFLSRLTLIVSGDHHRRKPERKCDNRKWKSRLISIYNVALVLTVDLKGCGDFSSVQEAVNAVPDSSPSRILIVIDSGTYREKVVVNTNKTNLIFQGQGYLNTAIAWNDTANSTGGTSYSSSVAIFAANFTAYNISFENTAPPPFPGMVGAQAVALRIAGDMAAFYGCGFYGAQDTLYDESGRHYFRECFIQGSIDFIFGNGRSLYEGCNINSMAKQVSDEISGSITAQARQSMNEQTGFSFVNCNISGSGKVWLGRAWGVYATVVFSTTYMSDVVAPVGWNDWQDPSRDQTVFFGEYQCLGPGANYTNRTSYGKQLEQSEATLYMDITYINGDEWLSYHRNHLFPLDWIENPVFL</sequence>
<comment type="function">
    <text evidence="13">Acts in the modification of cell walls via demethylesterification of cell wall pectin.</text>
</comment>
<dbReference type="Gramene" id="QL07p041568:mrna">
    <property type="protein sequence ID" value="QL07p041568:mrna"/>
    <property type="gene ID" value="QL07p041568"/>
</dbReference>
<dbReference type="GO" id="GO:0030599">
    <property type="term" value="F:pectinesterase activity"/>
    <property type="evidence" value="ECO:0007669"/>
    <property type="project" value="UniProtKB-UniRule"/>
</dbReference>
<accession>A0A7N2M7A4</accession>
<evidence type="ECO:0000256" key="1">
    <source>
        <dbReference type="ARBA" id="ARBA00004191"/>
    </source>
</evidence>
<evidence type="ECO:0000256" key="9">
    <source>
        <dbReference type="ARBA" id="ARBA00023085"/>
    </source>
</evidence>
<feature type="domain" description="Pectinesterase catalytic" evidence="17">
    <location>
        <begin position="113"/>
        <end position="403"/>
    </location>
</feature>
<dbReference type="Gene3D" id="2.160.20.10">
    <property type="entry name" value="Single-stranded right-handed beta-helix, Pectin lyase-like"/>
    <property type="match status" value="1"/>
</dbReference>
<dbReference type="RefSeq" id="XP_030927447.1">
    <property type="nucleotide sequence ID" value="XM_031071587.1"/>
</dbReference>
<dbReference type="GO" id="GO:0045490">
    <property type="term" value="P:pectin catabolic process"/>
    <property type="evidence" value="ECO:0007669"/>
    <property type="project" value="UniProtKB-UniRule"/>
</dbReference>
<evidence type="ECO:0000313" key="19">
    <source>
        <dbReference type="Proteomes" id="UP000594261"/>
    </source>
</evidence>
<dbReference type="InterPro" id="IPR012334">
    <property type="entry name" value="Pectin_lyas_fold"/>
</dbReference>
<evidence type="ECO:0000256" key="13">
    <source>
        <dbReference type="ARBA" id="ARBA00057335"/>
    </source>
</evidence>
<dbReference type="EC" id="3.1.1.11" evidence="4 15"/>
<evidence type="ECO:0000313" key="18">
    <source>
        <dbReference type="EnsemblPlants" id="QL07p041568:mrna"/>
    </source>
</evidence>
<evidence type="ECO:0000256" key="16">
    <source>
        <dbReference type="SAM" id="Phobius"/>
    </source>
</evidence>
<dbReference type="EnsemblPlants" id="QL07p041568:mrna">
    <property type="protein sequence ID" value="QL07p041568:mrna"/>
    <property type="gene ID" value="QL07p041568"/>
</dbReference>
<dbReference type="Pfam" id="PF01095">
    <property type="entry name" value="Pectinesterase"/>
    <property type="match status" value="1"/>
</dbReference>
<comment type="subcellular location">
    <subcellularLocation>
        <location evidence="1">Secreted</location>
        <location evidence="1">Cell wall</location>
    </subcellularLocation>
</comment>
<evidence type="ECO:0000256" key="3">
    <source>
        <dbReference type="ARBA" id="ARBA00008891"/>
    </source>
</evidence>
<dbReference type="OrthoDB" id="2019149at2759"/>
<keyword evidence="16" id="KW-0472">Membrane</keyword>
<dbReference type="PROSITE" id="PS00503">
    <property type="entry name" value="PECTINESTERASE_2"/>
    <property type="match status" value="1"/>
</dbReference>
<dbReference type="FunFam" id="2.160.20.10:FF:000033">
    <property type="entry name" value="Pectinesterase"/>
    <property type="match status" value="1"/>
</dbReference>
<dbReference type="PANTHER" id="PTHR31321:SF73">
    <property type="entry name" value="PECTINESTERASE 14-RELATED"/>
    <property type="match status" value="1"/>
</dbReference>
<dbReference type="InterPro" id="IPR033131">
    <property type="entry name" value="Pectinesterase_Asp_AS"/>
</dbReference>
<evidence type="ECO:0000256" key="14">
    <source>
        <dbReference type="PROSITE-ProRule" id="PRU10040"/>
    </source>
</evidence>
<evidence type="ECO:0000256" key="7">
    <source>
        <dbReference type="ARBA" id="ARBA00022729"/>
    </source>
</evidence>
<evidence type="ECO:0000256" key="5">
    <source>
        <dbReference type="ARBA" id="ARBA00022512"/>
    </source>
</evidence>
<protein>
    <recommendedName>
        <fullName evidence="4 15">Pectinesterase</fullName>
        <ecNumber evidence="4 15">3.1.1.11</ecNumber>
    </recommendedName>
</protein>
<dbReference type="SUPFAM" id="SSF51126">
    <property type="entry name" value="Pectin lyase-like"/>
    <property type="match status" value="1"/>
</dbReference>
<feature type="transmembrane region" description="Helical" evidence="16">
    <location>
        <begin position="20"/>
        <end position="40"/>
    </location>
</feature>
<keyword evidence="19" id="KW-1185">Reference proteome</keyword>
<comment type="similarity">
    <text evidence="3">Belongs to the pectinesterase family.</text>
</comment>
<dbReference type="GeneID" id="115953790"/>
<dbReference type="AlphaFoldDB" id="A0A7N2M7A4"/>
<organism evidence="18 19">
    <name type="scientific">Quercus lobata</name>
    <name type="common">Valley oak</name>
    <dbReference type="NCBI Taxonomy" id="97700"/>
    <lineage>
        <taxon>Eukaryota</taxon>
        <taxon>Viridiplantae</taxon>
        <taxon>Streptophyta</taxon>
        <taxon>Embryophyta</taxon>
        <taxon>Tracheophyta</taxon>
        <taxon>Spermatophyta</taxon>
        <taxon>Magnoliopsida</taxon>
        <taxon>eudicotyledons</taxon>
        <taxon>Gunneridae</taxon>
        <taxon>Pentapetalae</taxon>
        <taxon>rosids</taxon>
        <taxon>fabids</taxon>
        <taxon>Fagales</taxon>
        <taxon>Fagaceae</taxon>
        <taxon>Quercus</taxon>
    </lineage>
</organism>
<keyword evidence="10" id="KW-0325">Glycoprotein</keyword>
<dbReference type="InterPro" id="IPR000070">
    <property type="entry name" value="Pectinesterase_cat"/>
</dbReference>
<dbReference type="GO" id="GO:0042545">
    <property type="term" value="P:cell wall modification"/>
    <property type="evidence" value="ECO:0007669"/>
    <property type="project" value="UniProtKB-UniRule"/>
</dbReference>
<keyword evidence="5" id="KW-0134">Cell wall</keyword>
<comment type="catalytic activity">
    <reaction evidence="12 15">
        <text>[(1-&gt;4)-alpha-D-galacturonosyl methyl ester](n) + n H2O = [(1-&gt;4)-alpha-D-galacturonosyl](n) + n methanol + n H(+)</text>
        <dbReference type="Rhea" id="RHEA:22380"/>
        <dbReference type="Rhea" id="RHEA-COMP:14570"/>
        <dbReference type="Rhea" id="RHEA-COMP:14573"/>
        <dbReference type="ChEBI" id="CHEBI:15377"/>
        <dbReference type="ChEBI" id="CHEBI:15378"/>
        <dbReference type="ChEBI" id="CHEBI:17790"/>
        <dbReference type="ChEBI" id="CHEBI:140522"/>
        <dbReference type="ChEBI" id="CHEBI:140523"/>
        <dbReference type="EC" id="3.1.1.11"/>
    </reaction>
</comment>
<dbReference type="PANTHER" id="PTHR31321">
    <property type="entry name" value="ACYL-COA THIOESTER HYDROLASE YBHC-RELATED"/>
    <property type="match status" value="1"/>
</dbReference>
<dbReference type="InterPro" id="IPR011050">
    <property type="entry name" value="Pectin_lyase_fold/virulence"/>
</dbReference>
<evidence type="ECO:0000256" key="15">
    <source>
        <dbReference type="RuleBase" id="RU000589"/>
    </source>
</evidence>
<evidence type="ECO:0000256" key="6">
    <source>
        <dbReference type="ARBA" id="ARBA00022525"/>
    </source>
</evidence>
<evidence type="ECO:0000256" key="8">
    <source>
        <dbReference type="ARBA" id="ARBA00022801"/>
    </source>
</evidence>
<dbReference type="OMA" id="PIKCCEK"/>
<dbReference type="Proteomes" id="UP000594261">
    <property type="component" value="Chromosome 7"/>
</dbReference>
<reference evidence="18 19" key="1">
    <citation type="journal article" date="2016" name="G3 (Bethesda)">
        <title>First Draft Assembly and Annotation of the Genome of a California Endemic Oak Quercus lobata Nee (Fagaceae).</title>
        <authorList>
            <person name="Sork V.L."/>
            <person name="Fitz-Gibbon S.T."/>
            <person name="Puiu D."/>
            <person name="Crepeau M."/>
            <person name="Gugger P.F."/>
            <person name="Sherman R."/>
            <person name="Stevens K."/>
            <person name="Langley C.H."/>
            <person name="Pellegrini M."/>
            <person name="Salzberg S.L."/>
        </authorList>
    </citation>
    <scope>NUCLEOTIDE SEQUENCE [LARGE SCALE GENOMIC DNA]</scope>
    <source>
        <strain evidence="18 19">cv. SW786</strain>
    </source>
</reference>
<keyword evidence="9 15" id="KW-0063">Aspartyl esterase</keyword>
<keyword evidence="7" id="KW-0732">Signal</keyword>
<keyword evidence="8 15" id="KW-0378">Hydrolase</keyword>
<evidence type="ECO:0000256" key="12">
    <source>
        <dbReference type="ARBA" id="ARBA00047928"/>
    </source>
</evidence>
<evidence type="ECO:0000256" key="11">
    <source>
        <dbReference type="ARBA" id="ARBA00023316"/>
    </source>
</evidence>
<keyword evidence="6" id="KW-0964">Secreted</keyword>
<name>A0A7N2M7A4_QUELO</name>
<evidence type="ECO:0000256" key="4">
    <source>
        <dbReference type="ARBA" id="ARBA00013229"/>
    </source>
</evidence>
<dbReference type="KEGG" id="qlo:115953790"/>
<evidence type="ECO:0000256" key="10">
    <source>
        <dbReference type="ARBA" id="ARBA00023180"/>
    </source>
</evidence>
<keyword evidence="16" id="KW-1133">Transmembrane helix</keyword>
<dbReference type="InParanoid" id="A0A7N2M7A4"/>
<keyword evidence="11" id="KW-0961">Cell wall biogenesis/degradation</keyword>
<dbReference type="FunCoup" id="A0A7N2M7A4">
    <property type="interactions" value="60"/>
</dbReference>
<evidence type="ECO:0000259" key="17">
    <source>
        <dbReference type="Pfam" id="PF01095"/>
    </source>
</evidence>
<gene>
    <name evidence="18" type="primary">LOC115953790</name>
</gene>
<feature type="active site" evidence="14">
    <location>
        <position position="265"/>
    </location>
</feature>
<evidence type="ECO:0000256" key="2">
    <source>
        <dbReference type="ARBA" id="ARBA00005184"/>
    </source>
</evidence>